<name>A0ABS7UAW7_9ACTN</name>
<comment type="caution">
    <text evidence="2">The sequence shown here is derived from an EMBL/GenBank/DDBJ whole genome shotgun (WGS) entry which is preliminary data.</text>
</comment>
<dbReference type="RefSeq" id="WP_224122389.1">
    <property type="nucleotide sequence ID" value="NZ_JAIQZJ010000003.1"/>
</dbReference>
<evidence type="ECO:0008006" key="4">
    <source>
        <dbReference type="Google" id="ProtNLM"/>
    </source>
</evidence>
<dbReference type="Proteomes" id="UP000780875">
    <property type="component" value="Unassembled WGS sequence"/>
</dbReference>
<dbReference type="PROSITE" id="PS51257">
    <property type="entry name" value="PROKAR_LIPOPROTEIN"/>
    <property type="match status" value="1"/>
</dbReference>
<keyword evidence="1" id="KW-0732">Signal</keyword>
<keyword evidence="3" id="KW-1185">Reference proteome</keyword>
<sequence length="184" mass="18419">MRTPTRAAALVLAAVLATSLSACSSSDGSDGSASDAASEAAGVGWTPCDGITAAEVSRIAGEKLTMQTGTADSPRCAFLPKQKGDAAFEVSYVFYDGGLDAALDAMGSASDQLRSIDVDGATSARIAVRTKKNAAAVTGFVETEGLVQSVNAAQLAPYDEDDLVAVTKALLATLAAAAPDPSDA</sequence>
<proteinExistence type="predicted"/>
<organism evidence="2 3">
    <name type="scientific">Nocardioides mangrovi</name>
    <dbReference type="NCBI Taxonomy" id="2874580"/>
    <lineage>
        <taxon>Bacteria</taxon>
        <taxon>Bacillati</taxon>
        <taxon>Actinomycetota</taxon>
        <taxon>Actinomycetes</taxon>
        <taxon>Propionibacteriales</taxon>
        <taxon>Nocardioidaceae</taxon>
        <taxon>Nocardioides</taxon>
    </lineage>
</organism>
<gene>
    <name evidence="2" type="ORF">K8U61_07565</name>
</gene>
<protein>
    <recommendedName>
        <fullName evidence="4">DUF3558 domain-containing protein</fullName>
    </recommendedName>
</protein>
<reference evidence="2 3" key="1">
    <citation type="submission" date="2021-09" db="EMBL/GenBank/DDBJ databases">
        <title>Whole genome sequence of Nocardioides sp. GBK3QG-3.</title>
        <authorList>
            <person name="Tuo L."/>
        </authorList>
    </citation>
    <scope>NUCLEOTIDE SEQUENCE [LARGE SCALE GENOMIC DNA]</scope>
    <source>
        <strain evidence="2 3">GBK3QG-3</strain>
    </source>
</reference>
<accession>A0ABS7UAW7</accession>
<evidence type="ECO:0000313" key="2">
    <source>
        <dbReference type="EMBL" id="MBZ5738015.1"/>
    </source>
</evidence>
<feature type="chain" id="PRO_5046938211" description="DUF3558 domain-containing protein" evidence="1">
    <location>
        <begin position="25"/>
        <end position="184"/>
    </location>
</feature>
<feature type="signal peptide" evidence="1">
    <location>
        <begin position="1"/>
        <end position="24"/>
    </location>
</feature>
<evidence type="ECO:0000256" key="1">
    <source>
        <dbReference type="SAM" id="SignalP"/>
    </source>
</evidence>
<dbReference type="EMBL" id="JAIQZJ010000003">
    <property type="protein sequence ID" value="MBZ5738015.1"/>
    <property type="molecule type" value="Genomic_DNA"/>
</dbReference>
<evidence type="ECO:0000313" key="3">
    <source>
        <dbReference type="Proteomes" id="UP000780875"/>
    </source>
</evidence>